<keyword evidence="1" id="KW-0472">Membrane</keyword>
<gene>
    <name evidence="2" type="ORF">EV640_109101</name>
</gene>
<dbReference type="RefSeq" id="WP_166645916.1">
    <property type="nucleotide sequence ID" value="NZ_SOAN01000009.1"/>
</dbReference>
<organism evidence="2 3">
    <name type="scientific">Nesterenkonia aurantiaca</name>
    <dbReference type="NCBI Taxonomy" id="1436010"/>
    <lineage>
        <taxon>Bacteria</taxon>
        <taxon>Bacillati</taxon>
        <taxon>Actinomycetota</taxon>
        <taxon>Actinomycetes</taxon>
        <taxon>Micrococcales</taxon>
        <taxon>Micrococcaceae</taxon>
        <taxon>Nesterenkonia</taxon>
    </lineage>
</organism>
<keyword evidence="1" id="KW-1133">Transmembrane helix</keyword>
<keyword evidence="1" id="KW-0812">Transmembrane</keyword>
<evidence type="ECO:0000313" key="3">
    <source>
        <dbReference type="Proteomes" id="UP000294506"/>
    </source>
</evidence>
<keyword evidence="3" id="KW-1185">Reference proteome</keyword>
<evidence type="ECO:0000313" key="2">
    <source>
        <dbReference type="EMBL" id="TDS83811.1"/>
    </source>
</evidence>
<accession>A0A4R7FYC7</accession>
<proteinExistence type="predicted"/>
<sequence length="55" mass="5982">MIVLLQALANPLVPTVFEVAGRTMAAVFVVALIIATVIWIRVFLGRDRASKSDEV</sequence>
<comment type="caution">
    <text evidence="2">The sequence shown here is derived from an EMBL/GenBank/DDBJ whole genome shotgun (WGS) entry which is preliminary data.</text>
</comment>
<evidence type="ECO:0000256" key="1">
    <source>
        <dbReference type="SAM" id="Phobius"/>
    </source>
</evidence>
<dbReference type="AlphaFoldDB" id="A0A4R7FYC7"/>
<name>A0A4R7FYC7_9MICC</name>
<feature type="transmembrane region" description="Helical" evidence="1">
    <location>
        <begin position="24"/>
        <end position="44"/>
    </location>
</feature>
<protein>
    <submittedName>
        <fullName evidence="2">Uncharacterized protein</fullName>
    </submittedName>
</protein>
<reference evidence="2 3" key="1">
    <citation type="submission" date="2019-03" db="EMBL/GenBank/DDBJ databases">
        <title>Genomic Encyclopedia of Type Strains, Phase III (KMG-III): the genomes of soil and plant-associated and newly described type strains.</title>
        <authorList>
            <person name="Whitman W."/>
        </authorList>
    </citation>
    <scope>NUCLEOTIDE SEQUENCE [LARGE SCALE GENOMIC DNA]</scope>
    <source>
        <strain evidence="2 3">DSM 27373</strain>
    </source>
</reference>
<dbReference type="EMBL" id="SOAN01000009">
    <property type="protein sequence ID" value="TDS83811.1"/>
    <property type="molecule type" value="Genomic_DNA"/>
</dbReference>
<dbReference type="Proteomes" id="UP000294506">
    <property type="component" value="Unassembled WGS sequence"/>
</dbReference>